<proteinExistence type="predicted"/>
<evidence type="ECO:0000313" key="3">
    <source>
        <dbReference type="Proteomes" id="UP000824998"/>
    </source>
</evidence>
<feature type="region of interest" description="Disordered" evidence="1">
    <location>
        <begin position="40"/>
        <end position="100"/>
    </location>
</feature>
<dbReference type="AlphaFoldDB" id="A0A9P8C5Q1"/>
<accession>A0A9P8C5Q1</accession>
<protein>
    <submittedName>
        <fullName evidence="2">Uncharacterized protein</fullName>
    </submittedName>
</protein>
<feature type="compositionally biased region" description="Low complexity" evidence="1">
    <location>
        <begin position="76"/>
        <end position="98"/>
    </location>
</feature>
<organism evidence="2 3">
    <name type="scientific">Amylocarpus encephaloides</name>
    <dbReference type="NCBI Taxonomy" id="45428"/>
    <lineage>
        <taxon>Eukaryota</taxon>
        <taxon>Fungi</taxon>
        <taxon>Dikarya</taxon>
        <taxon>Ascomycota</taxon>
        <taxon>Pezizomycotina</taxon>
        <taxon>Leotiomycetes</taxon>
        <taxon>Helotiales</taxon>
        <taxon>Helotiales incertae sedis</taxon>
        <taxon>Amylocarpus</taxon>
    </lineage>
</organism>
<dbReference type="Proteomes" id="UP000824998">
    <property type="component" value="Unassembled WGS sequence"/>
</dbReference>
<feature type="non-terminal residue" evidence="2">
    <location>
        <position position="187"/>
    </location>
</feature>
<reference evidence="2" key="1">
    <citation type="journal article" date="2021" name="IMA Fungus">
        <title>Genomic characterization of three marine fungi, including Emericellopsis atlantica sp. nov. with signatures of a generalist lifestyle and marine biomass degradation.</title>
        <authorList>
            <person name="Hagestad O.C."/>
            <person name="Hou L."/>
            <person name="Andersen J.H."/>
            <person name="Hansen E.H."/>
            <person name="Altermark B."/>
            <person name="Li C."/>
            <person name="Kuhnert E."/>
            <person name="Cox R.J."/>
            <person name="Crous P.W."/>
            <person name="Spatafora J.W."/>
            <person name="Lail K."/>
            <person name="Amirebrahimi M."/>
            <person name="Lipzen A."/>
            <person name="Pangilinan J."/>
            <person name="Andreopoulos W."/>
            <person name="Hayes R.D."/>
            <person name="Ng V."/>
            <person name="Grigoriev I.V."/>
            <person name="Jackson S.A."/>
            <person name="Sutton T.D.S."/>
            <person name="Dobson A.D.W."/>
            <person name="Rama T."/>
        </authorList>
    </citation>
    <scope>NUCLEOTIDE SEQUENCE</scope>
    <source>
        <strain evidence="2">TRa018bII</strain>
    </source>
</reference>
<comment type="caution">
    <text evidence="2">The sequence shown here is derived from an EMBL/GenBank/DDBJ whole genome shotgun (WGS) entry which is preliminary data.</text>
</comment>
<evidence type="ECO:0000313" key="2">
    <source>
        <dbReference type="EMBL" id="KAG9234465.1"/>
    </source>
</evidence>
<sequence>MDEPPPRLFERLQHIPGYTWSEKNIFHTTYDNWQVFGKKLLKPPPSSHRGASKNRTSHADDNRQNAQNQTHLDVASSQPPSTSGSETETTSSSTPNEPDYIDIVARISTHALREERTYYICKNLVESVDPDGEHIVKPLDMMRLAAHQGDKGPVIVTVFTRPGPNWLNEVVDFGPAWFWGRNEGGEF</sequence>
<gene>
    <name evidence="2" type="ORF">BJ875DRAFT_534740</name>
</gene>
<dbReference type="EMBL" id="MU251462">
    <property type="protein sequence ID" value="KAG9234465.1"/>
    <property type="molecule type" value="Genomic_DNA"/>
</dbReference>
<evidence type="ECO:0000256" key="1">
    <source>
        <dbReference type="SAM" id="MobiDB-lite"/>
    </source>
</evidence>
<keyword evidence="3" id="KW-1185">Reference proteome</keyword>
<name>A0A9P8C5Q1_9HELO</name>
<dbReference type="OrthoDB" id="60033at2759"/>